<gene>
    <name evidence="3" type="ORF">SAMN04487911_1466</name>
</gene>
<reference evidence="3 4" key="1">
    <citation type="submission" date="2016-11" db="EMBL/GenBank/DDBJ databases">
        <authorList>
            <person name="Jaros S."/>
            <person name="Januszkiewicz K."/>
            <person name="Wedrychowicz H."/>
        </authorList>
    </citation>
    <scope>NUCLEOTIDE SEQUENCE [LARGE SCALE GENOMIC DNA]</scope>
    <source>
        <strain evidence="3 4">CGMCC 1.8863</strain>
    </source>
</reference>
<protein>
    <recommendedName>
        <fullName evidence="2">DUF3108 domain-containing protein</fullName>
    </recommendedName>
</protein>
<accession>A0A1M6MR62</accession>
<feature type="chain" id="PRO_5013087699" description="DUF3108 domain-containing protein" evidence="1">
    <location>
        <begin position="21"/>
        <end position="232"/>
    </location>
</feature>
<evidence type="ECO:0000313" key="3">
    <source>
        <dbReference type="EMBL" id="SHJ85886.1"/>
    </source>
</evidence>
<dbReference type="Pfam" id="PF21347">
    <property type="entry name" value="DUF3108_like"/>
    <property type="match status" value="1"/>
</dbReference>
<feature type="signal peptide" evidence="1">
    <location>
        <begin position="1"/>
        <end position="20"/>
    </location>
</feature>
<organism evidence="3 4">
    <name type="scientific">Arenibacter nanhaiticus</name>
    <dbReference type="NCBI Taxonomy" id="558155"/>
    <lineage>
        <taxon>Bacteria</taxon>
        <taxon>Pseudomonadati</taxon>
        <taxon>Bacteroidota</taxon>
        <taxon>Flavobacteriia</taxon>
        <taxon>Flavobacteriales</taxon>
        <taxon>Flavobacteriaceae</taxon>
        <taxon>Arenibacter</taxon>
    </lineage>
</organism>
<proteinExistence type="predicted"/>
<dbReference type="STRING" id="558155.SAMN04487911_1466"/>
<dbReference type="Proteomes" id="UP000184231">
    <property type="component" value="Unassembled WGS sequence"/>
</dbReference>
<feature type="domain" description="DUF3108" evidence="2">
    <location>
        <begin position="31"/>
        <end position="227"/>
    </location>
</feature>
<dbReference type="EMBL" id="FQYX01000046">
    <property type="protein sequence ID" value="SHJ85886.1"/>
    <property type="molecule type" value="Genomic_DNA"/>
</dbReference>
<evidence type="ECO:0000256" key="1">
    <source>
        <dbReference type="SAM" id="SignalP"/>
    </source>
</evidence>
<sequence length="232" mass="25857">MIPKNTIALFVLLISFLAFPQGNCSKFYPMEKGTSFQYTMSNKKGKTEGITDYSITKVENSGGHTTATMSMRFTDEKGKEVFVSDYKMTCTGDGIKLDYNSLVPSQMIQQYTEMGLEMDISGTDIELPNNLSVGQQLTDANVTVKISMTGMNMSIKVDQVNRKVEKKETVTTSAGNFDCYVIAQDNTSETMGVKTSFLSRLWLAEGVGMVKQETYQKNGDLMNLMELTQFNK</sequence>
<evidence type="ECO:0000313" key="4">
    <source>
        <dbReference type="Proteomes" id="UP000184231"/>
    </source>
</evidence>
<dbReference type="Gene3D" id="2.40.360.20">
    <property type="match status" value="1"/>
</dbReference>
<keyword evidence="1" id="KW-0732">Signal</keyword>
<name>A0A1M6MR62_9FLAO</name>
<keyword evidence="4" id="KW-1185">Reference proteome</keyword>
<dbReference type="AlphaFoldDB" id="A0A1M6MR62"/>
<dbReference type="InterPro" id="IPR049279">
    <property type="entry name" value="DUF3108-like"/>
</dbReference>
<evidence type="ECO:0000259" key="2">
    <source>
        <dbReference type="Pfam" id="PF21347"/>
    </source>
</evidence>